<feature type="transmembrane region" description="Helical" evidence="1">
    <location>
        <begin position="94"/>
        <end position="120"/>
    </location>
</feature>
<keyword evidence="1" id="KW-0472">Membrane</keyword>
<sequence>MNPVLRLLPACAPAVAAPAAWAAWLGWDQEWDVGPGGTATGPYEAWQVIGLVLTLLVPVYWATVRRHPVSAVLGTSAGLTAAAFYDWSDDSTGLFVIGVGLIMLGSLAATAAACAVITFARRDRAEGTA</sequence>
<feature type="transmembrane region" description="Helical" evidence="1">
    <location>
        <begin position="69"/>
        <end position="88"/>
    </location>
</feature>
<protein>
    <recommendedName>
        <fullName evidence="5">Integral membrane protein</fullName>
    </recommendedName>
</protein>
<keyword evidence="1" id="KW-1133">Transmembrane helix</keyword>
<keyword evidence="1" id="KW-0812">Transmembrane</keyword>
<evidence type="ECO:0000256" key="1">
    <source>
        <dbReference type="SAM" id="Phobius"/>
    </source>
</evidence>
<name>A0ABP6NM96_9ACTN</name>
<evidence type="ECO:0000313" key="3">
    <source>
        <dbReference type="EMBL" id="GAA3152655.1"/>
    </source>
</evidence>
<feature type="transmembrane region" description="Helical" evidence="1">
    <location>
        <begin position="46"/>
        <end position="62"/>
    </location>
</feature>
<keyword evidence="4" id="KW-1185">Reference proteome</keyword>
<reference evidence="4" key="1">
    <citation type="journal article" date="2019" name="Int. J. Syst. Evol. Microbiol.">
        <title>The Global Catalogue of Microorganisms (GCM) 10K type strain sequencing project: providing services to taxonomists for standard genome sequencing and annotation.</title>
        <authorList>
            <consortium name="The Broad Institute Genomics Platform"/>
            <consortium name="The Broad Institute Genome Sequencing Center for Infectious Disease"/>
            <person name="Wu L."/>
            <person name="Ma J."/>
        </authorList>
    </citation>
    <scope>NUCLEOTIDE SEQUENCE [LARGE SCALE GENOMIC DNA]</scope>
    <source>
        <strain evidence="4">JCM 11574</strain>
    </source>
</reference>
<organism evidence="3 4">
    <name type="scientific">Streptomyces rameus</name>
    <dbReference type="NCBI Taxonomy" id="68261"/>
    <lineage>
        <taxon>Bacteria</taxon>
        <taxon>Bacillati</taxon>
        <taxon>Actinomycetota</taxon>
        <taxon>Actinomycetes</taxon>
        <taxon>Kitasatosporales</taxon>
        <taxon>Streptomycetaceae</taxon>
        <taxon>Streptomyces</taxon>
    </lineage>
</organism>
<evidence type="ECO:0008006" key="5">
    <source>
        <dbReference type="Google" id="ProtNLM"/>
    </source>
</evidence>
<proteinExistence type="predicted"/>
<keyword evidence="2" id="KW-0732">Signal</keyword>
<dbReference type="EMBL" id="BAAAVM010000066">
    <property type="protein sequence ID" value="GAA3152655.1"/>
    <property type="molecule type" value="Genomic_DNA"/>
</dbReference>
<accession>A0ABP6NM96</accession>
<dbReference type="Proteomes" id="UP001500893">
    <property type="component" value="Unassembled WGS sequence"/>
</dbReference>
<gene>
    <name evidence="3" type="ORF">GCM10010521_45500</name>
</gene>
<evidence type="ECO:0000256" key="2">
    <source>
        <dbReference type="SAM" id="SignalP"/>
    </source>
</evidence>
<feature type="signal peptide" evidence="2">
    <location>
        <begin position="1"/>
        <end position="22"/>
    </location>
</feature>
<evidence type="ECO:0000313" key="4">
    <source>
        <dbReference type="Proteomes" id="UP001500893"/>
    </source>
</evidence>
<comment type="caution">
    <text evidence="3">The sequence shown here is derived from an EMBL/GenBank/DDBJ whole genome shotgun (WGS) entry which is preliminary data.</text>
</comment>
<feature type="chain" id="PRO_5046106301" description="Integral membrane protein" evidence="2">
    <location>
        <begin position="23"/>
        <end position="129"/>
    </location>
</feature>